<name>A0A8D8VLP3_9HEMI</name>
<organism evidence="1">
    <name type="scientific">Cacopsylla melanoneura</name>
    <dbReference type="NCBI Taxonomy" id="428564"/>
    <lineage>
        <taxon>Eukaryota</taxon>
        <taxon>Metazoa</taxon>
        <taxon>Ecdysozoa</taxon>
        <taxon>Arthropoda</taxon>
        <taxon>Hexapoda</taxon>
        <taxon>Insecta</taxon>
        <taxon>Pterygota</taxon>
        <taxon>Neoptera</taxon>
        <taxon>Paraneoptera</taxon>
        <taxon>Hemiptera</taxon>
        <taxon>Sternorrhyncha</taxon>
        <taxon>Psylloidea</taxon>
        <taxon>Psyllidae</taxon>
        <taxon>Psyllinae</taxon>
        <taxon>Cacopsylla</taxon>
    </lineage>
</organism>
<dbReference type="EMBL" id="HBUF01062077">
    <property type="protein sequence ID" value="CAG6626210.1"/>
    <property type="molecule type" value="Transcribed_RNA"/>
</dbReference>
<reference evidence="1" key="1">
    <citation type="submission" date="2021-05" db="EMBL/GenBank/DDBJ databases">
        <authorList>
            <person name="Alioto T."/>
            <person name="Alioto T."/>
            <person name="Gomez Garrido J."/>
        </authorList>
    </citation>
    <scope>NUCLEOTIDE SEQUENCE</scope>
</reference>
<proteinExistence type="predicted"/>
<evidence type="ECO:0000313" key="1">
    <source>
        <dbReference type="EMBL" id="CAG6626210.1"/>
    </source>
</evidence>
<protein>
    <submittedName>
        <fullName evidence="1">Uncharacterized protein</fullName>
    </submittedName>
</protein>
<sequence length="118" mass="13292">MSMSCCLRRSHSKRVSRSMRAYWKSCLELRSLRFDRNWVTVRLTSVVEGSCRSVSSPFLFLNLFNTASMSSAVCCMSTVFIVSNSVCCLSGPFFKNSANLFEQLPRFSTGSHVLYSSS</sequence>
<accession>A0A8D8VLP3</accession>
<dbReference type="AlphaFoldDB" id="A0A8D8VLP3"/>